<dbReference type="AlphaFoldDB" id="A0A183A6I9"/>
<gene>
    <name evidence="2" type="ORF">ECPE_LOCUS2574</name>
</gene>
<reference evidence="4" key="1">
    <citation type="submission" date="2016-06" db="UniProtKB">
        <authorList>
            <consortium name="WormBaseParasite"/>
        </authorList>
    </citation>
    <scope>IDENTIFICATION</scope>
</reference>
<evidence type="ECO:0000313" key="4">
    <source>
        <dbReference type="WBParaSite" id="ECPE_0000257601-mRNA-1"/>
    </source>
</evidence>
<proteinExistence type="predicted"/>
<evidence type="ECO:0000256" key="1">
    <source>
        <dbReference type="SAM" id="MobiDB-lite"/>
    </source>
</evidence>
<evidence type="ECO:0000313" key="2">
    <source>
        <dbReference type="EMBL" id="VDP66849.1"/>
    </source>
</evidence>
<organism evidence="4">
    <name type="scientific">Echinostoma caproni</name>
    <dbReference type="NCBI Taxonomy" id="27848"/>
    <lineage>
        <taxon>Eukaryota</taxon>
        <taxon>Metazoa</taxon>
        <taxon>Spiralia</taxon>
        <taxon>Lophotrochozoa</taxon>
        <taxon>Platyhelminthes</taxon>
        <taxon>Trematoda</taxon>
        <taxon>Digenea</taxon>
        <taxon>Plagiorchiida</taxon>
        <taxon>Echinostomata</taxon>
        <taxon>Echinostomatoidea</taxon>
        <taxon>Echinostomatidae</taxon>
        <taxon>Echinostoma</taxon>
    </lineage>
</organism>
<dbReference type="Proteomes" id="UP000272942">
    <property type="component" value="Unassembled WGS sequence"/>
</dbReference>
<evidence type="ECO:0000313" key="3">
    <source>
        <dbReference type="Proteomes" id="UP000272942"/>
    </source>
</evidence>
<dbReference type="EMBL" id="UZAN01039708">
    <property type="protein sequence ID" value="VDP66849.1"/>
    <property type="molecule type" value="Genomic_DNA"/>
</dbReference>
<protein>
    <submittedName>
        <fullName evidence="2 4">Uncharacterized protein</fullName>
    </submittedName>
</protein>
<dbReference type="WBParaSite" id="ECPE_0000257601-mRNA-1">
    <property type="protein sequence ID" value="ECPE_0000257601-mRNA-1"/>
    <property type="gene ID" value="ECPE_0000257601"/>
</dbReference>
<feature type="compositionally biased region" description="Acidic residues" evidence="1">
    <location>
        <begin position="51"/>
        <end position="63"/>
    </location>
</feature>
<accession>A0A183A6I9</accession>
<reference evidence="2 3" key="2">
    <citation type="submission" date="2018-11" db="EMBL/GenBank/DDBJ databases">
        <authorList>
            <consortium name="Pathogen Informatics"/>
        </authorList>
    </citation>
    <scope>NUCLEOTIDE SEQUENCE [LARGE SCALE GENOMIC DNA]</scope>
    <source>
        <strain evidence="2 3">Egypt</strain>
    </source>
</reference>
<keyword evidence="3" id="KW-1185">Reference proteome</keyword>
<feature type="region of interest" description="Disordered" evidence="1">
    <location>
        <begin position="35"/>
        <end position="69"/>
    </location>
</feature>
<name>A0A183A6I9_9TREM</name>
<dbReference type="OrthoDB" id="6263373at2759"/>
<sequence length="154" mass="17547">MKLPHERLWAPGTLLNQSGMQTVIELGDGKTVRRHTDHVRPRSANRVTVEDANESLENDEETNSDTTQALSGCDEPIAIRKPTFSPKPIDRFVPGRRSKLDWGEMLHTCVWLKCVRSASLRIDNLLVPETLSNDIYSDRSTSRTCLCRRTWTRS</sequence>